<dbReference type="AlphaFoldDB" id="A0A8K0UVB4"/>
<dbReference type="EMBL" id="JAEVFJ010000005">
    <property type="protein sequence ID" value="KAH8104607.1"/>
    <property type="molecule type" value="Genomic_DNA"/>
</dbReference>
<gene>
    <name evidence="1" type="ORF">BXZ70DRAFT_598437</name>
</gene>
<protein>
    <submittedName>
        <fullName evidence="1">Uncharacterized protein</fullName>
    </submittedName>
</protein>
<evidence type="ECO:0000313" key="1">
    <source>
        <dbReference type="EMBL" id="KAH8104607.1"/>
    </source>
</evidence>
<organism evidence="1 2">
    <name type="scientific">Cristinia sonorae</name>
    <dbReference type="NCBI Taxonomy" id="1940300"/>
    <lineage>
        <taxon>Eukaryota</taxon>
        <taxon>Fungi</taxon>
        <taxon>Dikarya</taxon>
        <taxon>Basidiomycota</taxon>
        <taxon>Agaricomycotina</taxon>
        <taxon>Agaricomycetes</taxon>
        <taxon>Agaricomycetidae</taxon>
        <taxon>Agaricales</taxon>
        <taxon>Pleurotineae</taxon>
        <taxon>Stephanosporaceae</taxon>
        <taxon>Cristinia</taxon>
    </lineage>
</organism>
<evidence type="ECO:0000313" key="2">
    <source>
        <dbReference type="Proteomes" id="UP000813824"/>
    </source>
</evidence>
<reference evidence="1" key="1">
    <citation type="journal article" date="2021" name="New Phytol.">
        <title>Evolutionary innovations through gain and loss of genes in the ectomycorrhizal Boletales.</title>
        <authorList>
            <person name="Wu G."/>
            <person name="Miyauchi S."/>
            <person name="Morin E."/>
            <person name="Kuo A."/>
            <person name="Drula E."/>
            <person name="Varga T."/>
            <person name="Kohler A."/>
            <person name="Feng B."/>
            <person name="Cao Y."/>
            <person name="Lipzen A."/>
            <person name="Daum C."/>
            <person name="Hundley H."/>
            <person name="Pangilinan J."/>
            <person name="Johnson J."/>
            <person name="Barry K."/>
            <person name="LaButti K."/>
            <person name="Ng V."/>
            <person name="Ahrendt S."/>
            <person name="Min B."/>
            <person name="Choi I.G."/>
            <person name="Park H."/>
            <person name="Plett J.M."/>
            <person name="Magnuson J."/>
            <person name="Spatafora J.W."/>
            <person name="Nagy L.G."/>
            <person name="Henrissat B."/>
            <person name="Grigoriev I.V."/>
            <person name="Yang Z.L."/>
            <person name="Xu J."/>
            <person name="Martin F.M."/>
        </authorList>
    </citation>
    <scope>NUCLEOTIDE SEQUENCE</scope>
    <source>
        <strain evidence="1">KKN 215</strain>
    </source>
</reference>
<accession>A0A8K0UVB4</accession>
<comment type="caution">
    <text evidence="1">The sequence shown here is derived from an EMBL/GenBank/DDBJ whole genome shotgun (WGS) entry which is preliminary data.</text>
</comment>
<keyword evidence="2" id="KW-1185">Reference proteome</keyword>
<dbReference type="Proteomes" id="UP000813824">
    <property type="component" value="Unassembled WGS sequence"/>
</dbReference>
<name>A0A8K0UVB4_9AGAR</name>
<sequence length="209" mass="23149">MASHGHVSIFLPMHMCRTYTSPAALSISGKHEARSGSNLALNRACCLHAFVFLPFPSQPHAPPAAGSWRPPDALWLDDGRPSVQQPIRNLCVFCDLLSSDFRVRHDMVTGAAHFSLLRLQIYFVLRPTVQRPFKFYISSPSVSGPFASKTTADLLGPRSPSPTLFNTSARTQSITYLVLQNQSPMELIAEQLRCFTHPWPPDNQSSSSD</sequence>
<proteinExistence type="predicted"/>